<dbReference type="Proteomes" id="UP000215158">
    <property type="component" value="Chromosome 1"/>
</dbReference>
<dbReference type="KEGG" id="parb:CJU94_18845"/>
<evidence type="ECO:0000313" key="1">
    <source>
        <dbReference type="EMBL" id="ASW00023.1"/>
    </source>
</evidence>
<protein>
    <submittedName>
        <fullName evidence="1">Uncharacterized protein</fullName>
    </submittedName>
</protein>
<name>A0A248VMC0_9BURK</name>
<sequence>MNIEQELKLLDNVADRFRRYRVPNNDAVLAQALIDELQDGANGLTEGGRVTLIYVAASLLARIDAT</sequence>
<reference evidence="1 2" key="1">
    <citation type="submission" date="2017-08" db="EMBL/GenBank/DDBJ databases">
        <title>Identification and genetic characteristics of simultaneous BTEX- and naphthalene-degrading Paraburkholderia sp. BN5 isolated from petroleum-contaminated soil.</title>
        <authorList>
            <person name="Lee Y."/>
            <person name="Jeon C.O."/>
        </authorList>
    </citation>
    <scope>NUCLEOTIDE SEQUENCE [LARGE SCALE GENOMIC DNA]</scope>
    <source>
        <strain evidence="1 2">BN5</strain>
    </source>
</reference>
<accession>A0A248VMC0</accession>
<organism evidence="1 2">
    <name type="scientific">Paraburkholderia aromaticivorans</name>
    <dbReference type="NCBI Taxonomy" id="2026199"/>
    <lineage>
        <taxon>Bacteria</taxon>
        <taxon>Pseudomonadati</taxon>
        <taxon>Pseudomonadota</taxon>
        <taxon>Betaproteobacteria</taxon>
        <taxon>Burkholderiales</taxon>
        <taxon>Burkholderiaceae</taxon>
        <taxon>Paraburkholderia</taxon>
    </lineage>
</organism>
<proteinExistence type="predicted"/>
<keyword evidence="2" id="KW-1185">Reference proteome</keyword>
<dbReference type="EMBL" id="CP022989">
    <property type="protein sequence ID" value="ASW00023.1"/>
    <property type="molecule type" value="Genomic_DNA"/>
</dbReference>
<dbReference type="AlphaFoldDB" id="A0A248VMC0"/>
<evidence type="ECO:0000313" key="2">
    <source>
        <dbReference type="Proteomes" id="UP000215158"/>
    </source>
</evidence>
<gene>
    <name evidence="1" type="ORF">CJU94_18845</name>
</gene>
<dbReference type="RefSeq" id="WP_095419984.1">
    <property type="nucleotide sequence ID" value="NZ_CP022989.1"/>
</dbReference>